<dbReference type="Gene3D" id="1.10.225.10">
    <property type="entry name" value="Saposin-like"/>
    <property type="match status" value="1"/>
</dbReference>
<feature type="signal peptide" evidence="2">
    <location>
        <begin position="1"/>
        <end position="16"/>
    </location>
</feature>
<keyword evidence="1" id="KW-1015">Disulfide bond</keyword>
<gene>
    <name evidence="4" type="ORF">CAMP_LOCUS17975</name>
</gene>
<dbReference type="EMBL" id="CANHGI010000006">
    <property type="protein sequence ID" value="CAI5455338.1"/>
    <property type="molecule type" value="Genomic_DNA"/>
</dbReference>
<organism evidence="4 5">
    <name type="scientific">Caenorhabditis angaria</name>
    <dbReference type="NCBI Taxonomy" id="860376"/>
    <lineage>
        <taxon>Eukaryota</taxon>
        <taxon>Metazoa</taxon>
        <taxon>Ecdysozoa</taxon>
        <taxon>Nematoda</taxon>
        <taxon>Chromadorea</taxon>
        <taxon>Rhabditida</taxon>
        <taxon>Rhabditina</taxon>
        <taxon>Rhabditomorpha</taxon>
        <taxon>Rhabditoidea</taxon>
        <taxon>Rhabditidae</taxon>
        <taxon>Peloderinae</taxon>
        <taxon>Caenorhabditis</taxon>
    </lineage>
</organism>
<evidence type="ECO:0000256" key="1">
    <source>
        <dbReference type="ARBA" id="ARBA00023157"/>
    </source>
</evidence>
<evidence type="ECO:0000313" key="5">
    <source>
        <dbReference type="Proteomes" id="UP001152747"/>
    </source>
</evidence>
<protein>
    <recommendedName>
        <fullName evidence="3">Saposin B-type domain-containing protein</fullName>
    </recommendedName>
</protein>
<name>A0A9P1NBW1_9PELO</name>
<dbReference type="SUPFAM" id="SSF47862">
    <property type="entry name" value="Saposin"/>
    <property type="match status" value="1"/>
</dbReference>
<evidence type="ECO:0000259" key="3">
    <source>
        <dbReference type="PROSITE" id="PS50015"/>
    </source>
</evidence>
<dbReference type="Pfam" id="PF03489">
    <property type="entry name" value="SapB_2"/>
    <property type="match status" value="1"/>
</dbReference>
<dbReference type="AlphaFoldDB" id="A0A9P1NBW1"/>
<evidence type="ECO:0000313" key="4">
    <source>
        <dbReference type="EMBL" id="CAI5455338.1"/>
    </source>
</evidence>
<dbReference type="InterPro" id="IPR011001">
    <property type="entry name" value="Saposin-like"/>
</dbReference>
<dbReference type="InterPro" id="IPR008139">
    <property type="entry name" value="SaposinB_dom"/>
</dbReference>
<dbReference type="Proteomes" id="UP001152747">
    <property type="component" value="Unassembled WGS sequence"/>
</dbReference>
<keyword evidence="5" id="KW-1185">Reference proteome</keyword>
<evidence type="ECO:0000256" key="2">
    <source>
        <dbReference type="SAM" id="SignalP"/>
    </source>
</evidence>
<comment type="caution">
    <text evidence="4">The sequence shown here is derived from an EMBL/GenBank/DDBJ whole genome shotgun (WGS) entry which is preliminary data.</text>
</comment>
<dbReference type="PROSITE" id="PS50015">
    <property type="entry name" value="SAP_B"/>
    <property type="match status" value="1"/>
</dbReference>
<keyword evidence="2" id="KW-0732">Signal</keyword>
<dbReference type="SMART" id="SM00741">
    <property type="entry name" value="SapB"/>
    <property type="match status" value="1"/>
</dbReference>
<proteinExistence type="predicted"/>
<feature type="domain" description="Saposin B-type" evidence="3">
    <location>
        <begin position="25"/>
        <end position="102"/>
    </location>
</feature>
<reference evidence="4" key="1">
    <citation type="submission" date="2022-11" db="EMBL/GenBank/DDBJ databases">
        <authorList>
            <person name="Kikuchi T."/>
        </authorList>
    </citation>
    <scope>NUCLEOTIDE SEQUENCE</scope>
    <source>
        <strain evidence="4">PS1010</strain>
    </source>
</reference>
<feature type="chain" id="PRO_5040239198" description="Saposin B-type domain-containing protein" evidence="2">
    <location>
        <begin position="17"/>
        <end position="102"/>
    </location>
</feature>
<dbReference type="OrthoDB" id="69496at2759"/>
<dbReference type="InterPro" id="IPR008138">
    <property type="entry name" value="SapB_2"/>
</dbReference>
<accession>A0A9P1NBW1</accession>
<sequence>MKTTLVLLALVAVAASAVIPAQQLNSANCLMCELVVKLAENPADREAHIIEQKFDAECKKVIPIPFVEKRCEAYGNSKIDVIINELEGGTAPEDVCTKLKEC</sequence>